<keyword evidence="1" id="KW-0812">Transmembrane</keyword>
<dbReference type="EMBL" id="CP020612">
    <property type="protein sequence ID" value="ARJ68416.1"/>
    <property type="molecule type" value="Genomic_DNA"/>
</dbReference>
<feature type="transmembrane region" description="Helical" evidence="1">
    <location>
        <begin position="92"/>
        <end position="112"/>
    </location>
</feature>
<dbReference type="STRING" id="1945662.B0A89_00875"/>
<sequence length="199" mass="21359">MALVVGAAIFLAVRPVLSSSRGLLAAALTLFVIGVALQYAGRLNLVDQGPWALRLDDPKYTRNALFFAFPFLTLGVLIAREQARLSRLRGKGIILALGLAGLGIEAAVATQMERNGNDMYLSLFVVSPLLFMLMRQAELRGHGKNLAHAATCIFLLHPLFQITLQAGGAGSVTVFLGSIILCLLAAPVVIRLNRWAPLL</sequence>
<organism evidence="2 3">
    <name type="scientific">Paracoccus contaminans</name>
    <dbReference type="NCBI Taxonomy" id="1945662"/>
    <lineage>
        <taxon>Bacteria</taxon>
        <taxon>Pseudomonadati</taxon>
        <taxon>Pseudomonadota</taxon>
        <taxon>Alphaproteobacteria</taxon>
        <taxon>Rhodobacterales</taxon>
        <taxon>Paracoccaceae</taxon>
        <taxon>Paracoccus</taxon>
    </lineage>
</organism>
<keyword evidence="1" id="KW-0472">Membrane</keyword>
<protein>
    <recommendedName>
        <fullName evidence="4">Acyltransferase 3 domain-containing protein</fullName>
    </recommendedName>
</protein>
<keyword evidence="1" id="KW-1133">Transmembrane helix</keyword>
<evidence type="ECO:0000313" key="2">
    <source>
        <dbReference type="EMBL" id="ARJ68416.1"/>
    </source>
</evidence>
<feature type="transmembrane region" description="Helical" evidence="1">
    <location>
        <begin position="60"/>
        <end position="80"/>
    </location>
</feature>
<reference evidence="2 3" key="1">
    <citation type="submission" date="2017-03" db="EMBL/GenBank/DDBJ databases">
        <title>Genome sequence of Paracoccus contaminans isolated from a water microcosm.</title>
        <authorList>
            <person name="Aurass P."/>
            <person name="Karste S."/>
            <person name="Trost E."/>
            <person name="Glaeser S.P."/>
            <person name="Kaempfer P."/>
            <person name="Flieger A."/>
        </authorList>
    </citation>
    <scope>NUCLEOTIDE SEQUENCE [LARGE SCALE GENOMIC DNA]</scope>
    <source>
        <strain evidence="3">RKI 16-01929T\LMG 29738T\CCM 8701T\CIP 111112T</strain>
    </source>
</reference>
<dbReference type="OrthoDB" id="265992at2"/>
<evidence type="ECO:0000313" key="3">
    <source>
        <dbReference type="Proteomes" id="UP000193017"/>
    </source>
</evidence>
<feature type="transmembrane region" description="Helical" evidence="1">
    <location>
        <begin position="146"/>
        <end position="164"/>
    </location>
</feature>
<dbReference type="RefSeq" id="WP_085376525.1">
    <property type="nucleotide sequence ID" value="NZ_CP020612.1"/>
</dbReference>
<accession>A0A1W6CUA9</accession>
<evidence type="ECO:0000256" key="1">
    <source>
        <dbReference type="SAM" id="Phobius"/>
    </source>
</evidence>
<gene>
    <name evidence="2" type="ORF">B0A89_00875</name>
</gene>
<dbReference type="Proteomes" id="UP000193017">
    <property type="component" value="Chromosome"/>
</dbReference>
<name>A0A1W6CUA9_9RHOB</name>
<evidence type="ECO:0008006" key="4">
    <source>
        <dbReference type="Google" id="ProtNLM"/>
    </source>
</evidence>
<proteinExistence type="predicted"/>
<dbReference type="KEGG" id="pcon:B0A89_00875"/>
<feature type="transmembrane region" description="Helical" evidence="1">
    <location>
        <begin position="118"/>
        <end position="134"/>
    </location>
</feature>
<dbReference type="AlphaFoldDB" id="A0A1W6CUA9"/>
<feature type="transmembrane region" description="Helical" evidence="1">
    <location>
        <begin position="170"/>
        <end position="190"/>
    </location>
</feature>
<keyword evidence="3" id="KW-1185">Reference proteome</keyword>